<dbReference type="PANTHER" id="PTHR43284">
    <property type="entry name" value="ASPARAGINE SYNTHETASE (GLUTAMINE-HYDROLYZING)"/>
    <property type="match status" value="1"/>
</dbReference>
<dbReference type="PROSITE" id="PS51278">
    <property type="entry name" value="GATASE_TYPE_2"/>
    <property type="match status" value="1"/>
</dbReference>
<dbReference type="Gene3D" id="3.60.20.10">
    <property type="entry name" value="Glutamine Phosphoribosylpyrophosphate, subunit 1, domain 1"/>
    <property type="match status" value="1"/>
</dbReference>
<evidence type="ECO:0000313" key="10">
    <source>
        <dbReference type="EMBL" id="GAA1106525.1"/>
    </source>
</evidence>
<dbReference type="CDD" id="cd01991">
    <property type="entry name" value="Asn_synthase_B_C"/>
    <property type="match status" value="1"/>
</dbReference>
<comment type="similarity">
    <text evidence="2">Belongs to the asparagine synthetase family.</text>
</comment>
<evidence type="ECO:0000256" key="1">
    <source>
        <dbReference type="ARBA" id="ARBA00005187"/>
    </source>
</evidence>
<protein>
    <recommendedName>
        <fullName evidence="3">asparagine synthase (glutamine-hydrolyzing)</fullName>
        <ecNumber evidence="3">6.3.5.4</ecNumber>
    </recommendedName>
</protein>
<evidence type="ECO:0000313" key="11">
    <source>
        <dbReference type="Proteomes" id="UP001499987"/>
    </source>
</evidence>
<accession>A0ABN1TYF5</accession>
<dbReference type="InterPro" id="IPR029055">
    <property type="entry name" value="Ntn_hydrolases_N"/>
</dbReference>
<dbReference type="Pfam" id="PF00733">
    <property type="entry name" value="Asn_synthase"/>
    <property type="match status" value="1"/>
</dbReference>
<feature type="domain" description="Glutamine amidotransferase type-2" evidence="9">
    <location>
        <begin position="2"/>
        <end position="215"/>
    </location>
</feature>
<dbReference type="EMBL" id="BAAALD010000067">
    <property type="protein sequence ID" value="GAA1106525.1"/>
    <property type="molecule type" value="Genomic_DNA"/>
</dbReference>
<dbReference type="InterPro" id="IPR033738">
    <property type="entry name" value="AsnB_N"/>
</dbReference>
<comment type="pathway">
    <text evidence="1">Amino-acid biosynthesis; L-asparagine biosynthesis; L-asparagine from L-aspartate (L-Gln route): step 1/1.</text>
</comment>
<keyword evidence="4" id="KW-0547">Nucleotide-binding</keyword>
<dbReference type="InterPro" id="IPR006426">
    <property type="entry name" value="Asn_synth_AEB"/>
</dbReference>
<dbReference type="PIRSF" id="PIRSF001589">
    <property type="entry name" value="Asn_synthetase_glu-h"/>
    <property type="match status" value="1"/>
</dbReference>
<dbReference type="RefSeq" id="WP_344626450.1">
    <property type="nucleotide sequence ID" value="NZ_BAAALD010000067.1"/>
</dbReference>
<keyword evidence="11" id="KW-1185">Reference proteome</keyword>
<dbReference type="Gene3D" id="3.40.50.620">
    <property type="entry name" value="HUPs"/>
    <property type="match status" value="1"/>
</dbReference>
<evidence type="ECO:0000256" key="8">
    <source>
        <dbReference type="ARBA" id="ARBA00048741"/>
    </source>
</evidence>
<comment type="catalytic activity">
    <reaction evidence="8">
        <text>L-aspartate + L-glutamine + ATP + H2O = L-asparagine + L-glutamate + AMP + diphosphate + H(+)</text>
        <dbReference type="Rhea" id="RHEA:12228"/>
        <dbReference type="ChEBI" id="CHEBI:15377"/>
        <dbReference type="ChEBI" id="CHEBI:15378"/>
        <dbReference type="ChEBI" id="CHEBI:29985"/>
        <dbReference type="ChEBI" id="CHEBI:29991"/>
        <dbReference type="ChEBI" id="CHEBI:30616"/>
        <dbReference type="ChEBI" id="CHEBI:33019"/>
        <dbReference type="ChEBI" id="CHEBI:58048"/>
        <dbReference type="ChEBI" id="CHEBI:58359"/>
        <dbReference type="ChEBI" id="CHEBI:456215"/>
        <dbReference type="EC" id="6.3.5.4"/>
    </reaction>
</comment>
<proteinExistence type="inferred from homology"/>
<dbReference type="Pfam" id="PF13537">
    <property type="entry name" value="GATase_7"/>
    <property type="match status" value="1"/>
</dbReference>
<evidence type="ECO:0000256" key="6">
    <source>
        <dbReference type="ARBA" id="ARBA00022888"/>
    </source>
</evidence>
<dbReference type="SUPFAM" id="SSF56235">
    <property type="entry name" value="N-terminal nucleophile aminohydrolases (Ntn hydrolases)"/>
    <property type="match status" value="1"/>
</dbReference>
<dbReference type="PANTHER" id="PTHR43284:SF1">
    <property type="entry name" value="ASPARAGINE SYNTHETASE"/>
    <property type="match status" value="1"/>
</dbReference>
<evidence type="ECO:0000256" key="4">
    <source>
        <dbReference type="ARBA" id="ARBA00022741"/>
    </source>
</evidence>
<sequence>MCGIAGWVAFDRDLTRERAALEAMTATMACRGPDGGGLHLTRHAALGHRRLAVIDPAGGAQPMAAEQGGHSPAVLSYSGEVFNHRELRTALQHAGHHFRTRSDTEVVLRAYLQWGPRFVDRLNGMYAFALWDARREELLLVRDRMGVKPLHYHRTDAGVLFGSEPKALFAHPALRPEVDLDGLRELLSTARTPGHAVYRGLVEVQPGQVVTVRRSGLTTRRYWALEAREHTDDAPATAAAVRELLADTVRRQLDSDVPLCALLSGGLDSSAITALAAQALRRRGAGPVRTFAVDYAGQTERFRPDAMRGTPDGPYARLLAEHVGADHRTVELDSDSLSDPAHRTAVLRARDLPWEFGDMDTSMLLLFRAVRRDSTVALSGEAADELFGGYPWFHDPALIAAETFPWAALLARTAGLGAGPREGLLDPGLLAGLDLDAYRADRYREAVSAVPQLPGTDPVERRMRELTHLSLTRFVRILLDRKDRLSMACGLEVRVPFCDHRLVQYVFNTPWRIKSADGREKSLLRAAVRDLLPDAVADRAKSPYPSIQDLRYPRSLQSALGRLAADRDSPAAALLDRTAVAEALAPGADPQYARAATEVVLGIDDWLRTYDVSLVM</sequence>
<keyword evidence="6" id="KW-0061">Asparagine biosynthesis</keyword>
<evidence type="ECO:0000256" key="2">
    <source>
        <dbReference type="ARBA" id="ARBA00005752"/>
    </source>
</evidence>
<dbReference type="EC" id="6.3.5.4" evidence="3"/>
<dbReference type="Proteomes" id="UP001499987">
    <property type="component" value="Unassembled WGS sequence"/>
</dbReference>
<dbReference type="SUPFAM" id="SSF52402">
    <property type="entry name" value="Adenine nucleotide alpha hydrolases-like"/>
    <property type="match status" value="1"/>
</dbReference>
<dbReference type="CDD" id="cd00712">
    <property type="entry name" value="AsnB"/>
    <property type="match status" value="1"/>
</dbReference>
<keyword evidence="6" id="KW-0028">Amino-acid biosynthesis</keyword>
<dbReference type="InterPro" id="IPR014729">
    <property type="entry name" value="Rossmann-like_a/b/a_fold"/>
</dbReference>
<reference evidence="10 11" key="1">
    <citation type="journal article" date="2019" name="Int. J. Syst. Evol. Microbiol.">
        <title>The Global Catalogue of Microorganisms (GCM) 10K type strain sequencing project: providing services to taxonomists for standard genome sequencing and annotation.</title>
        <authorList>
            <consortium name="The Broad Institute Genomics Platform"/>
            <consortium name="The Broad Institute Genome Sequencing Center for Infectious Disease"/>
            <person name="Wu L."/>
            <person name="Ma J."/>
        </authorList>
    </citation>
    <scope>NUCLEOTIDE SEQUENCE [LARGE SCALE GENOMIC DNA]</scope>
    <source>
        <strain evidence="10 11">JCM 13002</strain>
    </source>
</reference>
<dbReference type="InterPro" id="IPR051786">
    <property type="entry name" value="ASN_synthetase/amidase"/>
</dbReference>
<evidence type="ECO:0000256" key="7">
    <source>
        <dbReference type="ARBA" id="ARBA00022962"/>
    </source>
</evidence>
<gene>
    <name evidence="10" type="primary">asnB_2</name>
    <name evidence="10" type="ORF">GCM10009663_55720</name>
</gene>
<keyword evidence="7" id="KW-0315">Glutamine amidotransferase</keyword>
<keyword evidence="5" id="KW-0067">ATP-binding</keyword>
<organism evidence="10 11">
    <name type="scientific">Kitasatospora arboriphila</name>
    <dbReference type="NCBI Taxonomy" id="258052"/>
    <lineage>
        <taxon>Bacteria</taxon>
        <taxon>Bacillati</taxon>
        <taxon>Actinomycetota</taxon>
        <taxon>Actinomycetes</taxon>
        <taxon>Kitasatosporales</taxon>
        <taxon>Streptomycetaceae</taxon>
        <taxon>Kitasatospora</taxon>
    </lineage>
</organism>
<evidence type="ECO:0000256" key="5">
    <source>
        <dbReference type="ARBA" id="ARBA00022840"/>
    </source>
</evidence>
<evidence type="ECO:0000259" key="9">
    <source>
        <dbReference type="PROSITE" id="PS51278"/>
    </source>
</evidence>
<dbReference type="InterPro" id="IPR001962">
    <property type="entry name" value="Asn_synthase"/>
</dbReference>
<dbReference type="NCBIfam" id="TIGR01536">
    <property type="entry name" value="asn_synth_AEB"/>
    <property type="match status" value="1"/>
</dbReference>
<evidence type="ECO:0000256" key="3">
    <source>
        <dbReference type="ARBA" id="ARBA00012737"/>
    </source>
</evidence>
<comment type="caution">
    <text evidence="10">The sequence shown here is derived from an EMBL/GenBank/DDBJ whole genome shotgun (WGS) entry which is preliminary data.</text>
</comment>
<dbReference type="InterPro" id="IPR017932">
    <property type="entry name" value="GATase_2_dom"/>
</dbReference>
<name>A0ABN1TYF5_9ACTN</name>